<dbReference type="SUPFAM" id="SSF55174">
    <property type="entry name" value="Alpha-L RNA-binding motif"/>
    <property type="match status" value="1"/>
</dbReference>
<feature type="compositionally biased region" description="Low complexity" evidence="2">
    <location>
        <begin position="150"/>
        <end position="160"/>
    </location>
</feature>
<dbReference type="SMART" id="SM00363">
    <property type="entry name" value="S4"/>
    <property type="match status" value="1"/>
</dbReference>
<dbReference type="PROSITE" id="PS50889">
    <property type="entry name" value="S4"/>
    <property type="match status" value="1"/>
</dbReference>
<evidence type="ECO:0000256" key="1">
    <source>
        <dbReference type="PROSITE-ProRule" id="PRU00182"/>
    </source>
</evidence>
<name>A0A5P2C375_STRVZ</name>
<evidence type="ECO:0000313" key="4">
    <source>
        <dbReference type="EMBL" id="QES36983.1"/>
    </source>
</evidence>
<keyword evidence="1" id="KW-0694">RNA-binding</keyword>
<dbReference type="CDD" id="cd00165">
    <property type="entry name" value="S4"/>
    <property type="match status" value="1"/>
</dbReference>
<reference evidence="4 5" key="1">
    <citation type="submission" date="2018-05" db="EMBL/GenBank/DDBJ databases">
        <title>Streptomyces venezuelae.</title>
        <authorList>
            <person name="Kim W."/>
            <person name="Lee N."/>
            <person name="Cho B.-K."/>
        </authorList>
    </citation>
    <scope>NUCLEOTIDE SEQUENCE [LARGE SCALE GENOMIC DNA]</scope>
    <source>
        <strain evidence="4 5">ATCC 14584</strain>
    </source>
</reference>
<evidence type="ECO:0000256" key="2">
    <source>
        <dbReference type="SAM" id="MobiDB-lite"/>
    </source>
</evidence>
<feature type="compositionally biased region" description="Basic and acidic residues" evidence="2">
    <location>
        <begin position="201"/>
        <end position="226"/>
    </location>
</feature>
<feature type="region of interest" description="Disordered" evidence="2">
    <location>
        <begin position="1"/>
        <end position="21"/>
    </location>
</feature>
<dbReference type="Pfam" id="PF01479">
    <property type="entry name" value="S4"/>
    <property type="match status" value="1"/>
</dbReference>
<feature type="domain" description="RNA-binding S4" evidence="3">
    <location>
        <begin position="22"/>
        <end position="87"/>
    </location>
</feature>
<evidence type="ECO:0000259" key="3">
    <source>
        <dbReference type="SMART" id="SM00363"/>
    </source>
</evidence>
<dbReference type="AlphaFoldDB" id="A0A5P2C375"/>
<dbReference type="Gene3D" id="3.10.290.10">
    <property type="entry name" value="RNA-binding S4 domain"/>
    <property type="match status" value="1"/>
</dbReference>
<feature type="region of interest" description="Disordered" evidence="2">
    <location>
        <begin position="98"/>
        <end position="226"/>
    </location>
</feature>
<organism evidence="4 5">
    <name type="scientific">Streptomyces venezuelae</name>
    <dbReference type="NCBI Taxonomy" id="54571"/>
    <lineage>
        <taxon>Bacteria</taxon>
        <taxon>Bacillati</taxon>
        <taxon>Actinomycetota</taxon>
        <taxon>Actinomycetes</taxon>
        <taxon>Kitasatosporales</taxon>
        <taxon>Streptomycetaceae</taxon>
        <taxon>Streptomyces</taxon>
    </lineage>
</organism>
<dbReference type="Proteomes" id="UP000322927">
    <property type="component" value="Chromosome"/>
</dbReference>
<evidence type="ECO:0000313" key="5">
    <source>
        <dbReference type="Proteomes" id="UP000322927"/>
    </source>
</evidence>
<accession>A0A5P2C375</accession>
<dbReference type="InterPro" id="IPR036986">
    <property type="entry name" value="S4_RNA-bd_sf"/>
</dbReference>
<dbReference type="GO" id="GO:0003723">
    <property type="term" value="F:RNA binding"/>
    <property type="evidence" value="ECO:0007669"/>
    <property type="project" value="UniProtKB-KW"/>
</dbReference>
<dbReference type="OrthoDB" id="9797176at2"/>
<proteinExistence type="predicted"/>
<protein>
    <submittedName>
        <fullName evidence="4">Heat-shock protein</fullName>
    </submittedName>
</protein>
<dbReference type="InterPro" id="IPR002942">
    <property type="entry name" value="S4_RNA-bd"/>
</dbReference>
<feature type="compositionally biased region" description="Basic and acidic residues" evidence="2">
    <location>
        <begin position="129"/>
        <end position="138"/>
    </location>
</feature>
<sequence>MDGSENAPGTRPGAGPRGEGSVRVDSWIWSVRLAKTRSAGAAACKGGHVRVNGERVKPSYGVHVGDDVRVRQAGGRERIVVVKRLIRKRVGAPVAVECYVDNSPPPPPREAAAPAGIRDRGTGRPTKRDRREMERLRGAEGQAPGGPWRTGGSRRTGAARQNRREPGGPARPGGTGRALRSRPGLARPAGPHGNDGAGGTDRARRTDRARHDSGEPGAARQDRQDP</sequence>
<gene>
    <name evidence="4" type="ORF">DEJ48_29490</name>
</gene>
<dbReference type="EMBL" id="CP029192">
    <property type="protein sequence ID" value="QES36983.1"/>
    <property type="molecule type" value="Genomic_DNA"/>
</dbReference>